<organism evidence="1 2">
    <name type="scientific">Nostoc flagelliforme CCNUN1</name>
    <dbReference type="NCBI Taxonomy" id="2038116"/>
    <lineage>
        <taxon>Bacteria</taxon>
        <taxon>Bacillati</taxon>
        <taxon>Cyanobacteriota</taxon>
        <taxon>Cyanophyceae</taxon>
        <taxon>Nostocales</taxon>
        <taxon>Nostocaceae</taxon>
        <taxon>Nostoc</taxon>
    </lineage>
</organism>
<name>A0A2K8T0P5_9NOSO</name>
<proteinExistence type="predicted"/>
<dbReference type="EMBL" id="CP024785">
    <property type="protein sequence ID" value="AUB41239.1"/>
    <property type="molecule type" value="Genomic_DNA"/>
</dbReference>
<accession>A0A2K8T0P5</accession>
<gene>
    <name evidence="1" type="ORF">COO91_07284</name>
</gene>
<dbReference type="KEGG" id="nfl:COO91_07284"/>
<dbReference type="Proteomes" id="UP000232003">
    <property type="component" value="Chromosome"/>
</dbReference>
<sequence length="40" mass="4641">MVKQLVVEAFSYELVALKPKLFSSQVLTHNYFLLLSKNKI</sequence>
<evidence type="ECO:0000313" key="2">
    <source>
        <dbReference type="Proteomes" id="UP000232003"/>
    </source>
</evidence>
<reference evidence="1 2" key="1">
    <citation type="submission" date="2017-11" db="EMBL/GenBank/DDBJ databases">
        <title>Complete genome of a free-living desiccation-tolerant cyanobacterium and its photosynthetic adaptation to extreme terrestrial habitat.</title>
        <authorList>
            <person name="Shang J."/>
        </authorList>
    </citation>
    <scope>NUCLEOTIDE SEQUENCE [LARGE SCALE GENOMIC DNA]</scope>
    <source>
        <strain evidence="1 2">CCNUN1</strain>
    </source>
</reference>
<dbReference type="AlphaFoldDB" id="A0A2K8T0P5"/>
<evidence type="ECO:0000313" key="1">
    <source>
        <dbReference type="EMBL" id="AUB41239.1"/>
    </source>
</evidence>
<protein>
    <submittedName>
        <fullName evidence="1">Uncharacterized protein</fullName>
    </submittedName>
</protein>
<keyword evidence="2" id="KW-1185">Reference proteome</keyword>